<dbReference type="GO" id="GO:0005886">
    <property type="term" value="C:plasma membrane"/>
    <property type="evidence" value="ECO:0007669"/>
    <property type="project" value="UniProtKB-SubCell"/>
</dbReference>
<reference evidence="14" key="1">
    <citation type="submission" date="2022-05" db="EMBL/GenBank/DDBJ databases">
        <authorList>
            <person name="Tuo L."/>
        </authorList>
    </citation>
    <scope>NUCLEOTIDE SEQUENCE</scope>
    <source>
        <strain evidence="14">BSK12Z-4</strain>
    </source>
</reference>
<feature type="domain" description="HAMP" evidence="13">
    <location>
        <begin position="203"/>
        <end position="256"/>
    </location>
</feature>
<dbReference type="InterPro" id="IPR003661">
    <property type="entry name" value="HisK_dim/P_dom"/>
</dbReference>
<keyword evidence="6 11" id="KW-0812">Transmembrane</keyword>
<protein>
    <recommendedName>
        <fullName evidence="3">histidine kinase</fullName>
        <ecNumber evidence="3">2.7.13.3</ecNumber>
    </recommendedName>
</protein>
<accession>A0A9X2D5W5</accession>
<dbReference type="PANTHER" id="PTHR45436:SF5">
    <property type="entry name" value="SENSOR HISTIDINE KINASE TRCS"/>
    <property type="match status" value="1"/>
</dbReference>
<dbReference type="Pfam" id="PF00672">
    <property type="entry name" value="HAMP"/>
    <property type="match status" value="1"/>
</dbReference>
<dbReference type="SUPFAM" id="SSF55874">
    <property type="entry name" value="ATPase domain of HSP90 chaperone/DNA topoisomerase II/histidine kinase"/>
    <property type="match status" value="1"/>
</dbReference>
<feature type="transmembrane region" description="Helical" evidence="11">
    <location>
        <begin position="183"/>
        <end position="207"/>
    </location>
</feature>
<dbReference type="Gene3D" id="1.10.287.130">
    <property type="match status" value="1"/>
</dbReference>
<sequence>MPRLPHRSVSVRTRITAAVAALVAASLTVAGLLVWAIENQRLEEHTQEAVEQELGEFATLAADGVDPATGEPYPGVAALLREFFERNVPDTDELLVGWVEGRDVRYYSGQDADTLVTDPAFVSAVADVVATGDTSRLSLPGAGDLLLVAQPVTVDGGEQTGALVVVTRLDVTFSGLAETMRTYTLVSLVALLLVTAAAFALTGRLLAPLTSLRRTAEEVASSADLSTRLPERGNDDVTALTRTVNQMLARLEDAFAEQRRFLDDAGHELRTPLTVLRGHLELLDGSDPADVAETRALLLDEVDRMSRLVGDLILLAKSDRPDFLRPGPVDLARLSEDLLAKATGLGDRAWRLEAGAVGTVEADEQRLTQAVLQLASNAVRHTDPGGEICLGTAWRPDDGGRLRLWVRDTGPGVPEAERERIFERFARAPGQSAEHEGFGLGLSIVSAIAEAHDGQVTLDEEHPDAHPDARPRGALFTLEVAAPAISVEQHPAPTTQEVPWPAS</sequence>
<proteinExistence type="predicted"/>
<dbReference type="InterPro" id="IPR005467">
    <property type="entry name" value="His_kinase_dom"/>
</dbReference>
<dbReference type="PANTHER" id="PTHR45436">
    <property type="entry name" value="SENSOR HISTIDINE KINASE YKOH"/>
    <property type="match status" value="1"/>
</dbReference>
<dbReference type="SMART" id="SM00387">
    <property type="entry name" value="HATPase_c"/>
    <property type="match status" value="1"/>
</dbReference>
<organism evidence="14 15">
    <name type="scientific">Nocardioides bruguierae</name>
    <dbReference type="NCBI Taxonomy" id="2945102"/>
    <lineage>
        <taxon>Bacteria</taxon>
        <taxon>Bacillati</taxon>
        <taxon>Actinomycetota</taxon>
        <taxon>Actinomycetes</taxon>
        <taxon>Propionibacteriales</taxon>
        <taxon>Nocardioidaceae</taxon>
        <taxon>Nocardioides</taxon>
    </lineage>
</organism>
<evidence type="ECO:0000256" key="7">
    <source>
        <dbReference type="ARBA" id="ARBA00022777"/>
    </source>
</evidence>
<dbReference type="InterPro" id="IPR036097">
    <property type="entry name" value="HisK_dim/P_sf"/>
</dbReference>
<dbReference type="RefSeq" id="WP_250826259.1">
    <property type="nucleotide sequence ID" value="NZ_JAMOIL010000003.1"/>
</dbReference>
<feature type="domain" description="Histidine kinase" evidence="12">
    <location>
        <begin position="264"/>
        <end position="484"/>
    </location>
</feature>
<keyword evidence="15" id="KW-1185">Reference proteome</keyword>
<dbReference type="Proteomes" id="UP001139485">
    <property type="component" value="Unassembled WGS sequence"/>
</dbReference>
<evidence type="ECO:0000256" key="1">
    <source>
        <dbReference type="ARBA" id="ARBA00000085"/>
    </source>
</evidence>
<evidence type="ECO:0000259" key="13">
    <source>
        <dbReference type="PROSITE" id="PS50885"/>
    </source>
</evidence>
<dbReference type="CDD" id="cd00075">
    <property type="entry name" value="HATPase"/>
    <property type="match status" value="1"/>
</dbReference>
<dbReference type="PROSITE" id="PS50109">
    <property type="entry name" value="HIS_KIN"/>
    <property type="match status" value="1"/>
</dbReference>
<dbReference type="InterPro" id="IPR004358">
    <property type="entry name" value="Sig_transdc_His_kin-like_C"/>
</dbReference>
<keyword evidence="4" id="KW-0597">Phosphoprotein</keyword>
<keyword evidence="7 14" id="KW-0418">Kinase</keyword>
<evidence type="ECO:0000256" key="11">
    <source>
        <dbReference type="SAM" id="Phobius"/>
    </source>
</evidence>
<evidence type="ECO:0000256" key="5">
    <source>
        <dbReference type="ARBA" id="ARBA00022679"/>
    </source>
</evidence>
<dbReference type="Gene3D" id="6.10.340.10">
    <property type="match status" value="1"/>
</dbReference>
<dbReference type="InterPro" id="IPR003660">
    <property type="entry name" value="HAMP_dom"/>
</dbReference>
<keyword evidence="8 11" id="KW-1133">Transmembrane helix</keyword>
<dbReference type="SUPFAM" id="SSF47384">
    <property type="entry name" value="Homodimeric domain of signal transducing histidine kinase"/>
    <property type="match status" value="1"/>
</dbReference>
<evidence type="ECO:0000256" key="3">
    <source>
        <dbReference type="ARBA" id="ARBA00012438"/>
    </source>
</evidence>
<evidence type="ECO:0000256" key="9">
    <source>
        <dbReference type="ARBA" id="ARBA00023012"/>
    </source>
</evidence>
<evidence type="ECO:0000256" key="8">
    <source>
        <dbReference type="ARBA" id="ARBA00022989"/>
    </source>
</evidence>
<keyword evidence="9" id="KW-0902">Two-component regulatory system</keyword>
<dbReference type="CDD" id="cd00082">
    <property type="entry name" value="HisKA"/>
    <property type="match status" value="1"/>
</dbReference>
<dbReference type="EMBL" id="JAMOIL010000003">
    <property type="protein sequence ID" value="MCM0619427.1"/>
    <property type="molecule type" value="Genomic_DNA"/>
</dbReference>
<dbReference type="SMART" id="SM00388">
    <property type="entry name" value="HisKA"/>
    <property type="match status" value="1"/>
</dbReference>
<dbReference type="CDD" id="cd06225">
    <property type="entry name" value="HAMP"/>
    <property type="match status" value="1"/>
</dbReference>
<dbReference type="AlphaFoldDB" id="A0A9X2D5W5"/>
<comment type="caution">
    <text evidence="14">The sequence shown here is derived from an EMBL/GenBank/DDBJ whole genome shotgun (WGS) entry which is preliminary data.</text>
</comment>
<dbReference type="InterPro" id="IPR036890">
    <property type="entry name" value="HATPase_C_sf"/>
</dbReference>
<evidence type="ECO:0000256" key="6">
    <source>
        <dbReference type="ARBA" id="ARBA00022692"/>
    </source>
</evidence>
<feature type="transmembrane region" description="Helical" evidence="11">
    <location>
        <begin position="15"/>
        <end position="37"/>
    </location>
</feature>
<dbReference type="Pfam" id="PF00512">
    <property type="entry name" value="HisKA"/>
    <property type="match status" value="1"/>
</dbReference>
<dbReference type="SUPFAM" id="SSF158472">
    <property type="entry name" value="HAMP domain-like"/>
    <property type="match status" value="1"/>
</dbReference>
<evidence type="ECO:0000256" key="10">
    <source>
        <dbReference type="ARBA" id="ARBA00023136"/>
    </source>
</evidence>
<evidence type="ECO:0000313" key="15">
    <source>
        <dbReference type="Proteomes" id="UP001139485"/>
    </source>
</evidence>
<keyword evidence="5" id="KW-0808">Transferase</keyword>
<comment type="catalytic activity">
    <reaction evidence="1">
        <text>ATP + protein L-histidine = ADP + protein N-phospho-L-histidine.</text>
        <dbReference type="EC" id="2.7.13.3"/>
    </reaction>
</comment>
<dbReference type="PRINTS" id="PR00344">
    <property type="entry name" value="BCTRLSENSOR"/>
</dbReference>
<dbReference type="EC" id="2.7.13.3" evidence="3"/>
<evidence type="ECO:0000259" key="12">
    <source>
        <dbReference type="PROSITE" id="PS50109"/>
    </source>
</evidence>
<keyword evidence="10 11" id="KW-0472">Membrane</keyword>
<dbReference type="Gene3D" id="3.30.565.10">
    <property type="entry name" value="Histidine kinase-like ATPase, C-terminal domain"/>
    <property type="match status" value="1"/>
</dbReference>
<evidence type="ECO:0000256" key="2">
    <source>
        <dbReference type="ARBA" id="ARBA00004236"/>
    </source>
</evidence>
<dbReference type="GO" id="GO:0000155">
    <property type="term" value="F:phosphorelay sensor kinase activity"/>
    <property type="evidence" value="ECO:0007669"/>
    <property type="project" value="InterPro"/>
</dbReference>
<evidence type="ECO:0000256" key="4">
    <source>
        <dbReference type="ARBA" id="ARBA00022553"/>
    </source>
</evidence>
<dbReference type="InterPro" id="IPR003594">
    <property type="entry name" value="HATPase_dom"/>
</dbReference>
<dbReference type="FunFam" id="1.10.287.130:FF:000001">
    <property type="entry name" value="Two-component sensor histidine kinase"/>
    <property type="match status" value="1"/>
</dbReference>
<evidence type="ECO:0000313" key="14">
    <source>
        <dbReference type="EMBL" id="MCM0619427.1"/>
    </source>
</evidence>
<gene>
    <name evidence="14" type="ORF">M8330_03835</name>
</gene>
<dbReference type="SMART" id="SM00304">
    <property type="entry name" value="HAMP"/>
    <property type="match status" value="1"/>
</dbReference>
<dbReference type="PROSITE" id="PS50885">
    <property type="entry name" value="HAMP"/>
    <property type="match status" value="1"/>
</dbReference>
<name>A0A9X2D5W5_9ACTN</name>
<dbReference type="InterPro" id="IPR050428">
    <property type="entry name" value="TCS_sensor_his_kinase"/>
</dbReference>
<comment type="subcellular location">
    <subcellularLocation>
        <location evidence="2">Cell membrane</location>
    </subcellularLocation>
</comment>
<dbReference type="Pfam" id="PF02518">
    <property type="entry name" value="HATPase_c"/>
    <property type="match status" value="1"/>
</dbReference>